<dbReference type="Pfam" id="PF00571">
    <property type="entry name" value="CBS"/>
    <property type="match status" value="2"/>
</dbReference>
<dbReference type="AlphaFoldDB" id="A0A1D2A2E5"/>
<dbReference type="InterPro" id="IPR000644">
    <property type="entry name" value="CBS_dom"/>
</dbReference>
<organism evidence="4">
    <name type="scientific">Auxenochlorella protothecoides</name>
    <name type="common">Green microalga</name>
    <name type="synonym">Chlorella protothecoides</name>
    <dbReference type="NCBI Taxonomy" id="3075"/>
    <lineage>
        <taxon>Eukaryota</taxon>
        <taxon>Viridiplantae</taxon>
        <taxon>Chlorophyta</taxon>
        <taxon>core chlorophytes</taxon>
        <taxon>Trebouxiophyceae</taxon>
        <taxon>Chlorellales</taxon>
        <taxon>Chlorellaceae</taxon>
        <taxon>Auxenochlorella</taxon>
    </lineage>
</organism>
<evidence type="ECO:0000313" key="4">
    <source>
        <dbReference type="EMBL" id="JAT73338.1"/>
    </source>
</evidence>
<gene>
    <name evidence="4" type="ORF">g.7504</name>
</gene>
<dbReference type="SMART" id="SM00116">
    <property type="entry name" value="CBS"/>
    <property type="match status" value="2"/>
</dbReference>
<dbReference type="PANTHER" id="PTHR48108:SF6">
    <property type="entry name" value="CBS DOMAIN-CONTAINING PROTEIN CBSX1, CHLOROPLASTIC"/>
    <property type="match status" value="1"/>
</dbReference>
<evidence type="ECO:0000259" key="3">
    <source>
        <dbReference type="PROSITE" id="PS51371"/>
    </source>
</evidence>
<evidence type="ECO:0000256" key="2">
    <source>
        <dbReference type="PROSITE-ProRule" id="PRU00703"/>
    </source>
</evidence>
<reference evidence="4" key="1">
    <citation type="submission" date="2015-08" db="EMBL/GenBank/DDBJ databases">
        <authorList>
            <person name="Babu N.S."/>
            <person name="Beckwith C.J."/>
            <person name="Beseler K.G."/>
            <person name="Brison A."/>
            <person name="Carone J.V."/>
            <person name="Caskin T.P."/>
            <person name="Diamond M."/>
            <person name="Durham M.E."/>
            <person name="Foxe J.M."/>
            <person name="Go M."/>
            <person name="Henderson B.A."/>
            <person name="Jones I.B."/>
            <person name="McGettigan J.A."/>
            <person name="Micheletti S.J."/>
            <person name="Nasrallah M.E."/>
            <person name="Ortiz D."/>
            <person name="Piller C.R."/>
            <person name="Privatt S.R."/>
            <person name="Schneider S.L."/>
            <person name="Sharp S."/>
            <person name="Smith T.C."/>
            <person name="Stanton J.D."/>
            <person name="Ullery H.E."/>
            <person name="Wilson R.J."/>
            <person name="Serrano M.G."/>
            <person name="Buck G."/>
            <person name="Lee V."/>
            <person name="Wang Y."/>
            <person name="Carvalho R."/>
            <person name="Voegtly L."/>
            <person name="Shi R."/>
            <person name="Duckworth R."/>
            <person name="Johnson A."/>
            <person name="Loviza R."/>
            <person name="Walstead R."/>
            <person name="Shah Z."/>
            <person name="Kiflezghi M."/>
            <person name="Wade K."/>
            <person name="Ball S.L."/>
            <person name="Bradley K.W."/>
            <person name="Asai D.J."/>
            <person name="Bowman C.A."/>
            <person name="Russell D.A."/>
            <person name="Pope W.H."/>
            <person name="Jacobs-Sera D."/>
            <person name="Hendrix R.W."/>
            <person name="Hatfull G.F."/>
        </authorList>
    </citation>
    <scope>NUCLEOTIDE SEQUENCE</scope>
</reference>
<keyword evidence="1" id="KW-0677">Repeat</keyword>
<dbReference type="EMBL" id="GDKF01005284">
    <property type="protein sequence ID" value="JAT73338.1"/>
    <property type="molecule type" value="Transcribed_RNA"/>
</dbReference>
<name>A0A1D2A2E5_AUXPR</name>
<dbReference type="InterPro" id="IPR051462">
    <property type="entry name" value="CBS_domain-containing"/>
</dbReference>
<dbReference type="Gene3D" id="3.10.580.10">
    <property type="entry name" value="CBS-domain"/>
    <property type="match status" value="1"/>
</dbReference>
<keyword evidence="2" id="KW-0129">CBS domain</keyword>
<feature type="domain" description="CBS" evidence="3">
    <location>
        <begin position="172"/>
        <end position="228"/>
    </location>
</feature>
<feature type="domain" description="CBS" evidence="3">
    <location>
        <begin position="80"/>
        <end position="141"/>
    </location>
</feature>
<dbReference type="InterPro" id="IPR046342">
    <property type="entry name" value="CBS_dom_sf"/>
</dbReference>
<dbReference type="PROSITE" id="PS51371">
    <property type="entry name" value="CBS"/>
    <property type="match status" value="2"/>
</dbReference>
<protein>
    <recommendedName>
        <fullName evidence="3">CBS domain-containing protein</fullName>
    </recommendedName>
</protein>
<accession>A0A1D2A2E5</accession>
<evidence type="ECO:0000256" key="1">
    <source>
        <dbReference type="ARBA" id="ARBA00022737"/>
    </source>
</evidence>
<dbReference type="PANTHER" id="PTHR48108">
    <property type="entry name" value="CBS DOMAIN-CONTAINING PROTEIN CBSX2, CHLOROPLASTIC"/>
    <property type="match status" value="1"/>
</dbReference>
<sequence>MASMPLCGSTCSMSHSLKSRHVAMLPPGVAPCRWLVRPFVPTGPAQPTRAVGRRSAGQARLRVSAAPPEAKPIANVASFMTSDGIITCSPDTTVDKALELLVNHRITGLPVVDQNNSIVGVVSDFDLLALEGMSPSRQNASLFPESDETWDSFYEVQKLMLKNAGKIISDVMTPDPVCVRASTTIEDAANLLLRMRIGRLPVVDDQKRLVGIITRGNIIKAALEARQRMQNE</sequence>
<proteinExistence type="predicted"/>
<dbReference type="SUPFAM" id="SSF54631">
    <property type="entry name" value="CBS-domain pair"/>
    <property type="match status" value="1"/>
</dbReference>